<gene>
    <name evidence="1" type="ORF">OU798_14560</name>
</gene>
<name>A0A9X3J8C2_9BACT</name>
<dbReference type="EMBL" id="JAPOHD010000027">
    <property type="protein sequence ID" value="MCY1721575.1"/>
    <property type="molecule type" value="Genomic_DNA"/>
</dbReference>
<comment type="caution">
    <text evidence="1">The sequence shown here is derived from an EMBL/GenBank/DDBJ whole genome shotgun (WGS) entry which is preliminary data.</text>
</comment>
<proteinExistence type="predicted"/>
<evidence type="ECO:0000313" key="1">
    <source>
        <dbReference type="EMBL" id="MCY1721575.1"/>
    </source>
</evidence>
<accession>A0A9X3J8C2</accession>
<dbReference type="Proteomes" id="UP001145087">
    <property type="component" value="Unassembled WGS sequence"/>
</dbReference>
<reference evidence="1" key="1">
    <citation type="submission" date="2022-11" db="EMBL/GenBank/DDBJ databases">
        <title>Marilongibacter aestuarii gen. nov., sp. nov., isolated from tidal flat sediment.</title>
        <authorList>
            <person name="Jiayan W."/>
        </authorList>
    </citation>
    <scope>NUCLEOTIDE SEQUENCE</scope>
    <source>
        <strain evidence="1">Z1-6</strain>
    </source>
</reference>
<sequence length="70" mass="8645">MLLIYAQKCLTEASSQKNQFRNELEESIKLMDDHERFEFYKWCRVKYYYLYPDVLEEAFQDIFRAVKFTA</sequence>
<dbReference type="RefSeq" id="WP_343333904.1">
    <property type="nucleotide sequence ID" value="NZ_JAPOHD010000027.1"/>
</dbReference>
<organism evidence="1 2">
    <name type="scientific">Draconibacterium aestuarii</name>
    <dbReference type="NCBI Taxonomy" id="2998507"/>
    <lineage>
        <taxon>Bacteria</taxon>
        <taxon>Pseudomonadati</taxon>
        <taxon>Bacteroidota</taxon>
        <taxon>Bacteroidia</taxon>
        <taxon>Marinilabiliales</taxon>
        <taxon>Prolixibacteraceae</taxon>
        <taxon>Draconibacterium</taxon>
    </lineage>
</organism>
<evidence type="ECO:0000313" key="2">
    <source>
        <dbReference type="Proteomes" id="UP001145087"/>
    </source>
</evidence>
<keyword evidence="2" id="KW-1185">Reference proteome</keyword>
<dbReference type="AlphaFoldDB" id="A0A9X3J8C2"/>
<protein>
    <submittedName>
        <fullName evidence="1">Uncharacterized protein</fullName>
    </submittedName>
</protein>